<organism evidence="1 2">
    <name type="scientific">Thermocatellispora tengchongensis</name>
    <dbReference type="NCBI Taxonomy" id="1073253"/>
    <lineage>
        <taxon>Bacteria</taxon>
        <taxon>Bacillati</taxon>
        <taxon>Actinomycetota</taxon>
        <taxon>Actinomycetes</taxon>
        <taxon>Streptosporangiales</taxon>
        <taxon>Streptosporangiaceae</taxon>
        <taxon>Thermocatellispora</taxon>
    </lineage>
</organism>
<evidence type="ECO:0000313" key="2">
    <source>
        <dbReference type="Proteomes" id="UP000578449"/>
    </source>
</evidence>
<reference evidence="1 2" key="1">
    <citation type="submission" date="2020-08" db="EMBL/GenBank/DDBJ databases">
        <title>Genomic Encyclopedia of Type Strains, Phase IV (KMG-IV): sequencing the most valuable type-strain genomes for metagenomic binning, comparative biology and taxonomic classification.</title>
        <authorList>
            <person name="Goeker M."/>
        </authorList>
    </citation>
    <scope>NUCLEOTIDE SEQUENCE [LARGE SCALE GENOMIC DNA]</scope>
    <source>
        <strain evidence="1 2">DSM 45615</strain>
    </source>
</reference>
<keyword evidence="2" id="KW-1185">Reference proteome</keyword>
<dbReference type="AlphaFoldDB" id="A0A840P9L3"/>
<dbReference type="Proteomes" id="UP000578449">
    <property type="component" value="Unassembled WGS sequence"/>
</dbReference>
<dbReference type="EMBL" id="JACHGN010000012">
    <property type="protein sequence ID" value="MBB5135699.1"/>
    <property type="molecule type" value="Genomic_DNA"/>
</dbReference>
<comment type="caution">
    <text evidence="1">The sequence shown here is derived from an EMBL/GenBank/DDBJ whole genome shotgun (WGS) entry which is preliminary data.</text>
</comment>
<dbReference type="InterPro" id="IPR023811">
    <property type="entry name" value="CHP04076"/>
</dbReference>
<protein>
    <submittedName>
        <fullName evidence="1">Putative repeat protein (TIGR04076 family)</fullName>
    </submittedName>
</protein>
<name>A0A840P9L3_9ACTN</name>
<evidence type="ECO:0000313" key="1">
    <source>
        <dbReference type="EMBL" id="MBB5135699.1"/>
    </source>
</evidence>
<dbReference type="RefSeq" id="WP_221336788.1">
    <property type="nucleotide sequence ID" value="NZ_BAABIX010000014.1"/>
</dbReference>
<sequence length="93" mass="10000">MTGGRRVRCTVESMNYSACELRVGDYFEVGPEGVSLPPGAHFCFYAIASAASLLNGRLAGPDADEWLAGRPLAACPDPPENLIMRLEEVRDDG</sequence>
<dbReference type="NCBIfam" id="TIGR04076">
    <property type="entry name" value="TIGR04076 family protein"/>
    <property type="match status" value="1"/>
</dbReference>
<gene>
    <name evidence="1" type="ORF">HNP84_005443</name>
</gene>
<proteinExistence type="predicted"/>
<accession>A0A840P9L3</accession>